<name>A0ABN9DER5_9NEOB</name>
<feature type="non-terminal residue" evidence="1">
    <location>
        <position position="1"/>
    </location>
</feature>
<evidence type="ECO:0000313" key="2">
    <source>
        <dbReference type="Proteomes" id="UP001162483"/>
    </source>
</evidence>
<feature type="non-terminal residue" evidence="1">
    <location>
        <position position="111"/>
    </location>
</feature>
<dbReference type="Proteomes" id="UP001162483">
    <property type="component" value="Unassembled WGS sequence"/>
</dbReference>
<evidence type="ECO:0000313" key="1">
    <source>
        <dbReference type="EMBL" id="CAI9569958.1"/>
    </source>
</evidence>
<gene>
    <name evidence="1" type="ORF">SPARVUS_LOCUS7022483</name>
</gene>
<comment type="caution">
    <text evidence="1">The sequence shown here is derived from an EMBL/GenBank/DDBJ whole genome shotgun (WGS) entry which is preliminary data.</text>
</comment>
<organism evidence="1 2">
    <name type="scientific">Staurois parvus</name>
    <dbReference type="NCBI Taxonomy" id="386267"/>
    <lineage>
        <taxon>Eukaryota</taxon>
        <taxon>Metazoa</taxon>
        <taxon>Chordata</taxon>
        <taxon>Craniata</taxon>
        <taxon>Vertebrata</taxon>
        <taxon>Euteleostomi</taxon>
        <taxon>Amphibia</taxon>
        <taxon>Batrachia</taxon>
        <taxon>Anura</taxon>
        <taxon>Neobatrachia</taxon>
        <taxon>Ranoidea</taxon>
        <taxon>Ranidae</taxon>
        <taxon>Staurois</taxon>
    </lineage>
</organism>
<accession>A0ABN9DER5</accession>
<proteinExistence type="predicted"/>
<protein>
    <submittedName>
        <fullName evidence="1">Uncharacterized protein</fullName>
    </submittedName>
</protein>
<keyword evidence="2" id="KW-1185">Reference proteome</keyword>
<dbReference type="EMBL" id="CATNWA010014283">
    <property type="protein sequence ID" value="CAI9569958.1"/>
    <property type="molecule type" value="Genomic_DNA"/>
</dbReference>
<reference evidence="1" key="1">
    <citation type="submission" date="2023-05" db="EMBL/GenBank/DDBJ databases">
        <authorList>
            <person name="Stuckert A."/>
        </authorList>
    </citation>
    <scope>NUCLEOTIDE SEQUENCE</scope>
</reference>
<sequence>QILEVAIASADPPPRPECVRPPFRGRIRLSCPLPLLWPPGAGSVMGSCKRSSRGKGSFVTRSNLANRGLRGASASRKACPSCQAGVVGRRAAKAGPRRAIGNRLCCGTLPS</sequence>